<dbReference type="PANTHER" id="PTHR31828:SF1">
    <property type="entry name" value="PHOSPHOLIPASE A1-IIGAMMA"/>
    <property type="match status" value="1"/>
</dbReference>
<reference evidence="3" key="2">
    <citation type="submission" date="2020-07" db="EMBL/GenBank/DDBJ databases">
        <authorList>
            <person name="Vera ALvarez R."/>
            <person name="Arias-Moreno D.M."/>
            <person name="Jimenez-Jacinto V."/>
            <person name="Jimenez-Bremont J.F."/>
            <person name="Swaminathan K."/>
            <person name="Moose S.P."/>
            <person name="Guerrero-Gonzalez M.L."/>
            <person name="Marino-Ramirez L."/>
            <person name="Landsman D."/>
            <person name="Rodriguez-Kessler M."/>
            <person name="Delgado-Sanchez P."/>
        </authorList>
    </citation>
    <scope>NUCLEOTIDE SEQUENCE</scope>
    <source>
        <tissue evidence="3">Cladode</tissue>
    </source>
</reference>
<keyword evidence="2" id="KW-0442">Lipid degradation</keyword>
<dbReference type="InterPro" id="IPR029058">
    <property type="entry name" value="AB_hydrolase_fold"/>
</dbReference>
<name>A0A7C9EKN6_OPUST</name>
<reference evidence="3" key="1">
    <citation type="journal article" date="2013" name="J. Plant Res.">
        <title>Effect of fungi and light on seed germination of three Opuntia species from semiarid lands of central Mexico.</title>
        <authorList>
            <person name="Delgado-Sanchez P."/>
            <person name="Jimenez-Bremont J.F."/>
            <person name="Guerrero-Gonzalez Mde L."/>
            <person name="Flores J."/>
        </authorList>
    </citation>
    <scope>NUCLEOTIDE SEQUENCE</scope>
    <source>
        <tissue evidence="3">Cladode</tissue>
    </source>
</reference>
<evidence type="ECO:0000256" key="2">
    <source>
        <dbReference type="RuleBase" id="RU367093"/>
    </source>
</evidence>
<dbReference type="EMBL" id="GISG01233450">
    <property type="protein sequence ID" value="MBA4666865.1"/>
    <property type="molecule type" value="Transcribed_RNA"/>
</dbReference>
<dbReference type="InterPro" id="IPR033556">
    <property type="entry name" value="PLA"/>
</dbReference>
<accession>A0A7C9EKN6</accession>
<dbReference type="EMBL" id="GISG01233451">
    <property type="protein sequence ID" value="MBA4666866.1"/>
    <property type="molecule type" value="Transcribed_RNA"/>
</dbReference>
<keyword evidence="2" id="KW-0443">Lipid metabolism</keyword>
<dbReference type="GO" id="GO:0016042">
    <property type="term" value="P:lipid catabolic process"/>
    <property type="evidence" value="ECO:0007669"/>
    <property type="project" value="UniProtKB-UniRule"/>
</dbReference>
<sequence>MSSDISEKWQILSGTTNWEGKLDPLDIDLRRYIIHYGEMAQATYDTFIAEKKSKYAGASRFSKKDFFSKVGLGMANHPYRYTVTKFIYATSGIDVPGAFILKSLSREAWSKESNWIGYIAVADDETVALLGRREIVIAWRGTIQSLEWVNDFQFILVDVSDLLGKDKNGFTPSCSSRLVLHLHFW</sequence>
<evidence type="ECO:0000256" key="1">
    <source>
        <dbReference type="ARBA" id="ARBA00022801"/>
    </source>
</evidence>
<proteinExistence type="inferred from homology"/>
<protein>
    <recommendedName>
        <fullName evidence="2">Phospholipase A1</fullName>
        <ecNumber evidence="2">3.1.1.-</ecNumber>
    </recommendedName>
</protein>
<comment type="similarity">
    <text evidence="2">Belongs to the AB hydrolase superfamily. Lipase family.</text>
</comment>
<dbReference type="AlphaFoldDB" id="A0A7C9EKN6"/>
<evidence type="ECO:0000313" key="3">
    <source>
        <dbReference type="EMBL" id="MBA4666865.1"/>
    </source>
</evidence>
<dbReference type="EC" id="3.1.1.-" evidence="2"/>
<organism evidence="3">
    <name type="scientific">Opuntia streptacantha</name>
    <name type="common">Prickly pear cactus</name>
    <name type="synonym">Opuntia cardona</name>
    <dbReference type="NCBI Taxonomy" id="393608"/>
    <lineage>
        <taxon>Eukaryota</taxon>
        <taxon>Viridiplantae</taxon>
        <taxon>Streptophyta</taxon>
        <taxon>Embryophyta</taxon>
        <taxon>Tracheophyta</taxon>
        <taxon>Spermatophyta</taxon>
        <taxon>Magnoliopsida</taxon>
        <taxon>eudicotyledons</taxon>
        <taxon>Gunneridae</taxon>
        <taxon>Pentapetalae</taxon>
        <taxon>Caryophyllales</taxon>
        <taxon>Cactineae</taxon>
        <taxon>Cactaceae</taxon>
        <taxon>Opuntioideae</taxon>
        <taxon>Opuntia</taxon>
    </lineage>
</organism>
<dbReference type="PANTHER" id="PTHR31828">
    <property type="entry name" value="PHOSPHOLIPASE A1-IIGAMMA"/>
    <property type="match status" value="1"/>
</dbReference>
<comment type="function">
    <text evidence="2">Acylhydrolase that catalyzes the hydrolysis of phospholipids at the sn-1 position.</text>
</comment>
<dbReference type="Gene3D" id="3.40.50.1820">
    <property type="entry name" value="alpha/beta hydrolase"/>
    <property type="match status" value="1"/>
</dbReference>
<keyword evidence="1 2" id="KW-0378">Hydrolase</keyword>
<dbReference type="GO" id="GO:0008970">
    <property type="term" value="F:phospholipase A1 activity"/>
    <property type="evidence" value="ECO:0007669"/>
    <property type="project" value="UniProtKB-UniRule"/>
</dbReference>